<dbReference type="SUPFAM" id="SSF52540">
    <property type="entry name" value="P-loop containing nucleoside triphosphate hydrolases"/>
    <property type="match status" value="1"/>
</dbReference>
<dbReference type="EMBL" id="HG916852">
    <property type="protein sequence ID" value="CDM57387.1"/>
    <property type="molecule type" value="Genomic_DNA"/>
</dbReference>
<dbReference type="Proteomes" id="UP000019443">
    <property type="component" value="Chromosome"/>
</dbReference>
<keyword evidence="3" id="KW-1185">Reference proteome</keyword>
<dbReference type="GO" id="GO:0008233">
    <property type="term" value="F:peptidase activity"/>
    <property type="evidence" value="ECO:0007669"/>
    <property type="project" value="UniProtKB-KW"/>
</dbReference>
<dbReference type="InterPro" id="IPR011704">
    <property type="entry name" value="ATPase_dyneun-rel_AAA"/>
</dbReference>
<dbReference type="GO" id="GO:0016887">
    <property type="term" value="F:ATP hydrolysis activity"/>
    <property type="evidence" value="ECO:0007669"/>
    <property type="project" value="InterPro"/>
</dbReference>
<dbReference type="Gene3D" id="3.40.50.300">
    <property type="entry name" value="P-loop containing nucleotide triphosphate hydrolases"/>
    <property type="match status" value="1"/>
</dbReference>
<name>W6R7X2_9HYPH</name>
<dbReference type="HOGENOM" id="CLU_703737_0_0_5"/>
<dbReference type="KEGG" id="rhl:LPU83_1722"/>
<evidence type="ECO:0000313" key="2">
    <source>
        <dbReference type="EMBL" id="CDM57387.1"/>
    </source>
</evidence>
<dbReference type="InterPro" id="IPR027417">
    <property type="entry name" value="P-loop_NTPase"/>
</dbReference>
<dbReference type="GO" id="GO:0006508">
    <property type="term" value="P:proteolysis"/>
    <property type="evidence" value="ECO:0007669"/>
    <property type="project" value="UniProtKB-KW"/>
</dbReference>
<accession>W6R7X2</accession>
<dbReference type="RefSeq" id="WP_082321184.1">
    <property type="nucleotide sequence ID" value="NZ_HG916852.1"/>
</dbReference>
<feature type="domain" description="AAA+ ATPase" evidence="1">
    <location>
        <begin position="172"/>
        <end position="319"/>
    </location>
</feature>
<gene>
    <name evidence="2" type="ORF">LPU83_1722</name>
</gene>
<dbReference type="AlphaFoldDB" id="W6R7X2"/>
<reference evidence="2" key="1">
    <citation type="submission" date="2013-11" db="EMBL/GenBank/DDBJ databases">
        <title>Draft genome sequence of the broad-host-range Rhizobium sp. LPU83 strain, a member of the low-genetic diversity Oregon-like Rhizobium sp. group.</title>
        <authorList>
            <person name="Wibberg D."/>
            <person name="Puehler A."/>
            <person name="Schlueter A."/>
        </authorList>
    </citation>
    <scope>NUCLEOTIDE SEQUENCE [LARGE SCALE GENOMIC DNA]</scope>
    <source>
        <strain evidence="2">LPU83</strain>
    </source>
</reference>
<organism evidence="2 3">
    <name type="scientific">Rhizobium favelukesii</name>
    <dbReference type="NCBI Taxonomy" id="348824"/>
    <lineage>
        <taxon>Bacteria</taxon>
        <taxon>Pseudomonadati</taxon>
        <taxon>Pseudomonadota</taxon>
        <taxon>Alphaproteobacteria</taxon>
        <taxon>Hyphomicrobiales</taxon>
        <taxon>Rhizobiaceae</taxon>
        <taxon>Rhizobium/Agrobacterium group</taxon>
        <taxon>Rhizobium</taxon>
    </lineage>
</organism>
<protein>
    <submittedName>
        <fullName evidence="2">ATP-dependent Clp protease</fullName>
    </submittedName>
</protein>
<evidence type="ECO:0000313" key="3">
    <source>
        <dbReference type="Proteomes" id="UP000019443"/>
    </source>
</evidence>
<dbReference type="PATRIC" id="fig|348824.6.peg.1848"/>
<dbReference type="InterPro" id="IPR003593">
    <property type="entry name" value="AAA+_ATPase"/>
</dbReference>
<dbReference type="Pfam" id="PF07728">
    <property type="entry name" value="AAA_5"/>
    <property type="match status" value="1"/>
</dbReference>
<evidence type="ECO:0000259" key="1">
    <source>
        <dbReference type="SMART" id="SM00382"/>
    </source>
</evidence>
<keyword evidence="2" id="KW-0378">Hydrolase</keyword>
<proteinExistence type="predicted"/>
<dbReference type="GO" id="GO:0005524">
    <property type="term" value="F:ATP binding"/>
    <property type="evidence" value="ECO:0007669"/>
    <property type="project" value="InterPro"/>
</dbReference>
<dbReference type="CDD" id="cd00009">
    <property type="entry name" value="AAA"/>
    <property type="match status" value="1"/>
</dbReference>
<dbReference type="SMART" id="SM00382">
    <property type="entry name" value="AAA"/>
    <property type="match status" value="1"/>
</dbReference>
<keyword evidence="2" id="KW-0645">Protease</keyword>
<dbReference type="eggNOG" id="COG0714">
    <property type="taxonomic scope" value="Bacteria"/>
</dbReference>
<sequence>MTSHVRLSAEQRTALRRAITSHANWEAYRRENNGMTSADLTSTKCLEIAARFGINVMDVISSVETQIDAPKDIADIQEDKPVIAEKTAPVAAGDAKTAAALAALQSLLSPSVDMATVEKIVTEKVAAALEGTALLRIELKRADNTEYKSDGTQHPLFGDLLTTLSVRQANGSYNNVWIAGPTGSGKTHAAKECAKAFGVPFYFNGALGMSHELVGFVDAAGNYHTTPFRQAYENGGVYLFDEVDASDNAALLALNAALANGECSFPDNPLPVARHTDFRCIGAANTFGQGATAEFIGRAKIDAAFLSRFAVKFHWTYDVALEQAISGNVEFTKRVQAARARAQAAGVKIVIDPRHSMAGAALISAGMSSDRAAALTYLAGLNSEQTRIVEGR</sequence>